<evidence type="ECO:0000313" key="11">
    <source>
        <dbReference type="Proteomes" id="UP001595617"/>
    </source>
</evidence>
<dbReference type="InterPro" id="IPR051447">
    <property type="entry name" value="Lipoprotein-release_system"/>
</dbReference>
<organism evidence="10 11">
    <name type="scientific">Saccharospirillum mangrovi</name>
    <dbReference type="NCBI Taxonomy" id="2161747"/>
    <lineage>
        <taxon>Bacteria</taxon>
        <taxon>Pseudomonadati</taxon>
        <taxon>Pseudomonadota</taxon>
        <taxon>Gammaproteobacteria</taxon>
        <taxon>Oceanospirillales</taxon>
        <taxon>Saccharospirillaceae</taxon>
        <taxon>Saccharospirillum</taxon>
    </lineage>
</organism>
<evidence type="ECO:0000256" key="3">
    <source>
        <dbReference type="ARBA" id="ARBA00022475"/>
    </source>
</evidence>
<dbReference type="PANTHER" id="PTHR30489:SF0">
    <property type="entry name" value="LIPOPROTEIN-RELEASING SYSTEM TRANSMEMBRANE PROTEIN LOLE"/>
    <property type="match status" value="1"/>
</dbReference>
<evidence type="ECO:0000259" key="9">
    <source>
        <dbReference type="Pfam" id="PF12704"/>
    </source>
</evidence>
<evidence type="ECO:0000259" key="8">
    <source>
        <dbReference type="Pfam" id="PF02687"/>
    </source>
</evidence>
<gene>
    <name evidence="10" type="ORF">ACFOOG_12020</name>
</gene>
<keyword evidence="4 7" id="KW-0812">Transmembrane</keyword>
<sequence>MSFRMTLQWLMFAWANLGRNRRRTLATLTLTAIGVLGIMSTSGFALYTYDSLREFSMREHGHVILHHPLYFTEDEEFPLEYGLSDYRAQQTTLLSDTRVRHVLASIRFNGLITNGNKSTIFLGEGVEPEVFQVRGPATTLVEGRLLSMTPDPMADYEVLLGKQLAHALRAEPGTGLTLMGTTADGLLNAIDVQVRGIVQTGIPEVDSRLVIAHLESAQDFLLTDKVSQIGVYLRDSQQAEPFYRALTDNAQTTTAESIAVTPWHERAMFYNSVRNLYNRIFGVMGTILLLMVGFAIFNTASMSVLERTREIGTLGAMGTQRKEIMTLFLFEAALLGVLGSLLGLLLSGFVSGGLLVFDVQMPPPPGQTEGYPLQVYWSPMIAWISTAIVSGLALLASTAATLRSIHKPITEALNHV</sequence>
<name>A0ABV7ZYH9_9GAMM</name>
<feature type="transmembrane region" description="Helical" evidence="7">
    <location>
        <begin position="326"/>
        <end position="356"/>
    </location>
</feature>
<dbReference type="PANTHER" id="PTHR30489">
    <property type="entry name" value="LIPOPROTEIN-RELEASING SYSTEM TRANSMEMBRANE PROTEIN LOLE"/>
    <property type="match status" value="1"/>
</dbReference>
<comment type="similarity">
    <text evidence="2">Belongs to the ABC-4 integral membrane protein family. LolC/E subfamily.</text>
</comment>
<comment type="subcellular location">
    <subcellularLocation>
        <location evidence="1">Cell membrane</location>
        <topology evidence="1">Multi-pass membrane protein</topology>
    </subcellularLocation>
</comment>
<comment type="caution">
    <text evidence="10">The sequence shown here is derived from an EMBL/GenBank/DDBJ whole genome shotgun (WGS) entry which is preliminary data.</text>
</comment>
<evidence type="ECO:0000256" key="5">
    <source>
        <dbReference type="ARBA" id="ARBA00022989"/>
    </source>
</evidence>
<feature type="transmembrane region" description="Helical" evidence="7">
    <location>
        <begin position="280"/>
        <end position="305"/>
    </location>
</feature>
<accession>A0ABV7ZYH9</accession>
<dbReference type="Proteomes" id="UP001595617">
    <property type="component" value="Unassembled WGS sequence"/>
</dbReference>
<dbReference type="InterPro" id="IPR025857">
    <property type="entry name" value="MacB_PCD"/>
</dbReference>
<keyword evidence="3" id="KW-1003">Cell membrane</keyword>
<feature type="transmembrane region" description="Helical" evidence="7">
    <location>
        <begin position="376"/>
        <end position="397"/>
    </location>
</feature>
<reference evidence="11" key="1">
    <citation type="journal article" date="2019" name="Int. J. Syst. Evol. Microbiol.">
        <title>The Global Catalogue of Microorganisms (GCM) 10K type strain sequencing project: providing services to taxonomists for standard genome sequencing and annotation.</title>
        <authorList>
            <consortium name="The Broad Institute Genomics Platform"/>
            <consortium name="The Broad Institute Genome Sequencing Center for Infectious Disease"/>
            <person name="Wu L."/>
            <person name="Ma J."/>
        </authorList>
    </citation>
    <scope>NUCLEOTIDE SEQUENCE [LARGE SCALE GENOMIC DNA]</scope>
    <source>
        <strain evidence="11">IBRC 10765</strain>
    </source>
</reference>
<evidence type="ECO:0000256" key="6">
    <source>
        <dbReference type="ARBA" id="ARBA00023136"/>
    </source>
</evidence>
<dbReference type="EMBL" id="JBHRYR010000003">
    <property type="protein sequence ID" value="MFC3853563.1"/>
    <property type="molecule type" value="Genomic_DNA"/>
</dbReference>
<evidence type="ECO:0000256" key="7">
    <source>
        <dbReference type="SAM" id="Phobius"/>
    </source>
</evidence>
<evidence type="ECO:0000256" key="4">
    <source>
        <dbReference type="ARBA" id="ARBA00022692"/>
    </source>
</evidence>
<dbReference type="RefSeq" id="WP_380696835.1">
    <property type="nucleotide sequence ID" value="NZ_JBHRYR010000003.1"/>
</dbReference>
<feature type="domain" description="MacB-like periplasmic core" evidence="9">
    <location>
        <begin position="26"/>
        <end position="247"/>
    </location>
</feature>
<dbReference type="Pfam" id="PF02687">
    <property type="entry name" value="FtsX"/>
    <property type="match status" value="1"/>
</dbReference>
<evidence type="ECO:0000256" key="2">
    <source>
        <dbReference type="ARBA" id="ARBA00005236"/>
    </source>
</evidence>
<evidence type="ECO:0000256" key="1">
    <source>
        <dbReference type="ARBA" id="ARBA00004651"/>
    </source>
</evidence>
<dbReference type="InterPro" id="IPR003838">
    <property type="entry name" value="ABC3_permease_C"/>
</dbReference>
<feature type="domain" description="ABC3 transporter permease C-terminal" evidence="8">
    <location>
        <begin position="283"/>
        <end position="408"/>
    </location>
</feature>
<keyword evidence="5 7" id="KW-1133">Transmembrane helix</keyword>
<keyword evidence="11" id="KW-1185">Reference proteome</keyword>
<evidence type="ECO:0000313" key="10">
    <source>
        <dbReference type="EMBL" id="MFC3853563.1"/>
    </source>
</evidence>
<protein>
    <submittedName>
        <fullName evidence="10">ABC transporter permease</fullName>
    </submittedName>
</protein>
<keyword evidence="6 7" id="KW-0472">Membrane</keyword>
<dbReference type="Pfam" id="PF12704">
    <property type="entry name" value="MacB_PCD"/>
    <property type="match status" value="1"/>
</dbReference>
<proteinExistence type="inferred from homology"/>